<comment type="caution">
    <text evidence="3">The sequence shown here is derived from an EMBL/GenBank/DDBJ whole genome shotgun (WGS) entry which is preliminary data.</text>
</comment>
<accession>A0ABD5LYK8</accession>
<dbReference type="AlphaFoldDB" id="A0ABD5LYK8"/>
<feature type="transmembrane region" description="Helical" evidence="1">
    <location>
        <begin position="170"/>
        <end position="190"/>
    </location>
</feature>
<feature type="domain" description="Acyltransferase 3" evidence="2">
    <location>
        <begin position="10"/>
        <end position="282"/>
    </location>
</feature>
<sequence>MGLLYVYLRKKKEKHGVYNFFIRRLFRIYPLLIISVILFYFIIKPDSSLELLLKSIVPMHSDYTAGSPFFGFNLLDSAWTITYEISFYIIFAICIFISHKYRGLLSIFILLIAFISSSYFFNGSISLDAYFKSDNSLNYNVFSLFYSSMFLDFTYGVIIYICYKHISLKFNIFLKSFPYIMLLLICLILSQLDLFYGHGPLKWGLISAFIVFSCVMYEKSCGIKYRDALKYLGDISYSIYIVHILVLECIYRFDTHLYPNTSGLTRMLIVFSIVIIVSIALHELVEKKIHKHW</sequence>
<feature type="transmembrane region" description="Helical" evidence="1">
    <location>
        <begin position="141"/>
        <end position="163"/>
    </location>
</feature>
<dbReference type="PANTHER" id="PTHR23028">
    <property type="entry name" value="ACETYLTRANSFERASE"/>
    <property type="match status" value="1"/>
</dbReference>
<dbReference type="InterPro" id="IPR002656">
    <property type="entry name" value="Acyl_transf_3_dom"/>
</dbReference>
<feature type="transmembrane region" description="Helical" evidence="1">
    <location>
        <begin position="202"/>
        <end position="219"/>
    </location>
</feature>
<evidence type="ECO:0000313" key="3">
    <source>
        <dbReference type="EMBL" id="MEY2344499.1"/>
    </source>
</evidence>
<proteinExistence type="predicted"/>
<feature type="transmembrane region" description="Helical" evidence="1">
    <location>
        <begin position="78"/>
        <end position="97"/>
    </location>
</feature>
<feature type="transmembrane region" description="Helical" evidence="1">
    <location>
        <begin position="265"/>
        <end position="285"/>
    </location>
</feature>
<keyword evidence="1" id="KW-0472">Membrane</keyword>
<keyword evidence="1" id="KW-1133">Transmembrane helix</keyword>
<feature type="transmembrane region" description="Helical" evidence="1">
    <location>
        <begin position="104"/>
        <end position="121"/>
    </location>
</feature>
<feature type="transmembrane region" description="Helical" evidence="1">
    <location>
        <begin position="231"/>
        <end position="253"/>
    </location>
</feature>
<evidence type="ECO:0000256" key="1">
    <source>
        <dbReference type="SAM" id="Phobius"/>
    </source>
</evidence>
<reference evidence="3" key="1">
    <citation type="submission" date="2021-05" db="EMBL/GenBank/DDBJ databases">
        <title>First report of NDM-5 and VEB-6 producing Proteus mirabilis isolated from blood of a sepsis patient in Kolkata, India.</title>
        <authorList>
            <person name="Halder G."/>
            <person name="Chaudhuri B."/>
            <person name="Dutta S."/>
        </authorList>
    </citation>
    <scope>NUCLEOTIDE SEQUENCE [LARGE SCALE GENOMIC DNA]</scope>
    <source>
        <strain evidence="3">7049</strain>
    </source>
</reference>
<dbReference type="Pfam" id="PF01757">
    <property type="entry name" value="Acyl_transf_3"/>
    <property type="match status" value="1"/>
</dbReference>
<organism evidence="3">
    <name type="scientific">Proteus mirabilis</name>
    <dbReference type="NCBI Taxonomy" id="584"/>
    <lineage>
        <taxon>Bacteria</taxon>
        <taxon>Pseudomonadati</taxon>
        <taxon>Pseudomonadota</taxon>
        <taxon>Gammaproteobacteria</taxon>
        <taxon>Enterobacterales</taxon>
        <taxon>Morganellaceae</taxon>
        <taxon>Proteus</taxon>
    </lineage>
</organism>
<keyword evidence="3" id="KW-0012">Acyltransferase</keyword>
<dbReference type="EMBL" id="JADQCH020000001">
    <property type="protein sequence ID" value="MEY2344499.1"/>
    <property type="molecule type" value="Genomic_DNA"/>
</dbReference>
<dbReference type="InterPro" id="IPR050879">
    <property type="entry name" value="Acyltransferase_3"/>
</dbReference>
<feature type="transmembrane region" description="Helical" evidence="1">
    <location>
        <begin position="21"/>
        <end position="43"/>
    </location>
</feature>
<keyword evidence="3" id="KW-0808">Transferase</keyword>
<dbReference type="PANTHER" id="PTHR23028:SF53">
    <property type="entry name" value="ACYL_TRANSF_3 DOMAIN-CONTAINING PROTEIN"/>
    <property type="match status" value="1"/>
</dbReference>
<keyword evidence="1" id="KW-0812">Transmembrane</keyword>
<dbReference type="GO" id="GO:0016746">
    <property type="term" value="F:acyltransferase activity"/>
    <property type="evidence" value="ECO:0007669"/>
    <property type="project" value="UniProtKB-KW"/>
</dbReference>
<evidence type="ECO:0000259" key="2">
    <source>
        <dbReference type="Pfam" id="PF01757"/>
    </source>
</evidence>
<name>A0ABD5LYK8_PROMI</name>
<protein>
    <submittedName>
        <fullName evidence="3">Acyltransferase</fullName>
    </submittedName>
</protein>
<gene>
    <name evidence="3" type="ORF">I3679_012030</name>
</gene>